<keyword evidence="3" id="KW-1185">Reference proteome</keyword>
<feature type="region of interest" description="Disordered" evidence="1">
    <location>
        <begin position="289"/>
        <end position="523"/>
    </location>
</feature>
<name>A0ABY5Q6F2_9ACTN</name>
<dbReference type="EMBL" id="CP102514">
    <property type="protein sequence ID" value="UUY51228.1"/>
    <property type="molecule type" value="Genomic_DNA"/>
</dbReference>
<feature type="compositionally biased region" description="Low complexity" evidence="1">
    <location>
        <begin position="405"/>
        <end position="454"/>
    </location>
</feature>
<dbReference type="RefSeq" id="WP_257857379.1">
    <property type="nucleotide sequence ID" value="NZ_CP102514.1"/>
</dbReference>
<evidence type="ECO:0000256" key="1">
    <source>
        <dbReference type="SAM" id="MobiDB-lite"/>
    </source>
</evidence>
<reference evidence="2" key="1">
    <citation type="submission" date="2022-08" db="EMBL/GenBank/DDBJ databases">
        <authorList>
            <person name="Tian L."/>
        </authorList>
    </citation>
    <scope>NUCLEOTIDE SEQUENCE</scope>
    <source>
        <strain evidence="2">CM253</strain>
    </source>
</reference>
<feature type="region of interest" description="Disordered" evidence="1">
    <location>
        <begin position="146"/>
        <end position="171"/>
    </location>
</feature>
<proteinExistence type="predicted"/>
<feature type="region of interest" description="Disordered" evidence="1">
    <location>
        <begin position="234"/>
        <end position="276"/>
    </location>
</feature>
<gene>
    <name evidence="2" type="ORF">NRK68_30770</name>
</gene>
<dbReference type="GeneID" id="95577910"/>
<feature type="compositionally biased region" description="Low complexity" evidence="1">
    <location>
        <begin position="498"/>
        <end position="514"/>
    </location>
</feature>
<organism evidence="2 3">
    <name type="scientific">Streptomyces yangpuensis</name>
    <dbReference type="NCBI Taxonomy" id="1648182"/>
    <lineage>
        <taxon>Bacteria</taxon>
        <taxon>Bacillati</taxon>
        <taxon>Actinomycetota</taxon>
        <taxon>Actinomycetes</taxon>
        <taxon>Kitasatosporales</taxon>
        <taxon>Streptomycetaceae</taxon>
        <taxon>Streptomyces</taxon>
    </lineage>
</organism>
<protein>
    <submittedName>
        <fullName evidence="2">Uncharacterized protein</fullName>
    </submittedName>
</protein>
<accession>A0ABY5Q6F2</accession>
<evidence type="ECO:0000313" key="3">
    <source>
        <dbReference type="Proteomes" id="UP001057738"/>
    </source>
</evidence>
<sequence>MSGEQTRGHGGWSAVVYGRTYRIDRWWRALPEGETSGGPLGRTVLAVVAGGARLDAGPRFVLCRGARGVLVGAACRMPLLGPAMAYDEHGRPLYGFVGWHHPDPSAAHDLPGLDELEASFPQWAGDTYRAWAGPVWEAAREPDAVTLPSTAEPAPWPDRGRPADPAAAGRWPAAHAADVHLLPAAQASGLWDAALAAGPMADCVLTTGWQQSRDALEPELTHACCADVTEYRRAQRPAPPAPARAPEPPPKPAGKGRGERVQKPARPSREKAEKGFLGWMGEALRHVIDGDRSDAAPPAGRPRSAKRGGTPQRPAHLTGGAAYEPEPPARTLLGRPREVDAEEASFDGYFGAFGTPGTTSPTEPAHPAEGAGVTSADPCPASAPGGFARPGTTAKGRDETPADPPAASASGGFARPGTTADGGAAKPAKPAKAAKPADSRPAPASGGFARPGTAAEGGGAAAVPGAGRDVGGSGRDRDGVEDEGAASGSAGAPGPGAWGALTPDADGPAGPGDPYRSDPGGTA</sequence>
<evidence type="ECO:0000313" key="2">
    <source>
        <dbReference type="EMBL" id="UUY51228.1"/>
    </source>
</evidence>
<dbReference type="Proteomes" id="UP001057738">
    <property type="component" value="Chromosome"/>
</dbReference>
<feature type="compositionally biased region" description="Pro residues" evidence="1">
    <location>
        <begin position="237"/>
        <end position="252"/>
    </location>
</feature>
<feature type="compositionally biased region" description="Basic and acidic residues" evidence="1">
    <location>
        <begin position="256"/>
        <end position="274"/>
    </location>
</feature>